<dbReference type="InterPro" id="IPR046342">
    <property type="entry name" value="CBS_dom_sf"/>
</dbReference>
<keyword evidence="2" id="KW-0129">CBS domain</keyword>
<dbReference type="PROSITE" id="PS51371">
    <property type="entry name" value="CBS"/>
    <property type="match status" value="1"/>
</dbReference>
<evidence type="ECO:0000256" key="1">
    <source>
        <dbReference type="ARBA" id="ARBA00022737"/>
    </source>
</evidence>
<dbReference type="Gene3D" id="3.10.580.10">
    <property type="entry name" value="CBS-domain"/>
    <property type="match status" value="1"/>
</dbReference>
<gene>
    <name evidence="4" type="primary">CBSX2_2</name>
    <name evidence="4" type="ORF">CFP56_004490</name>
</gene>
<organism evidence="4 5">
    <name type="scientific">Quercus suber</name>
    <name type="common">Cork oak</name>
    <dbReference type="NCBI Taxonomy" id="58331"/>
    <lineage>
        <taxon>Eukaryota</taxon>
        <taxon>Viridiplantae</taxon>
        <taxon>Streptophyta</taxon>
        <taxon>Embryophyta</taxon>
        <taxon>Tracheophyta</taxon>
        <taxon>Spermatophyta</taxon>
        <taxon>Magnoliopsida</taxon>
        <taxon>eudicotyledons</taxon>
        <taxon>Gunneridae</taxon>
        <taxon>Pentapetalae</taxon>
        <taxon>rosids</taxon>
        <taxon>fabids</taxon>
        <taxon>Fagales</taxon>
        <taxon>Fagaceae</taxon>
        <taxon>Quercus</taxon>
    </lineage>
</organism>
<reference evidence="4 5" key="1">
    <citation type="journal article" date="2018" name="Sci. Data">
        <title>The draft genome sequence of cork oak.</title>
        <authorList>
            <person name="Ramos A.M."/>
            <person name="Usie A."/>
            <person name="Barbosa P."/>
            <person name="Barros P.M."/>
            <person name="Capote T."/>
            <person name="Chaves I."/>
            <person name="Simoes F."/>
            <person name="Abreu I."/>
            <person name="Carrasquinho I."/>
            <person name="Faro C."/>
            <person name="Guimaraes J.B."/>
            <person name="Mendonca D."/>
            <person name="Nobrega F."/>
            <person name="Rodrigues L."/>
            <person name="Saibo N.J.M."/>
            <person name="Varela M.C."/>
            <person name="Egas C."/>
            <person name="Matos J."/>
            <person name="Miguel C.M."/>
            <person name="Oliveira M.M."/>
            <person name="Ricardo C.P."/>
            <person name="Goncalves S."/>
        </authorList>
    </citation>
    <scope>NUCLEOTIDE SEQUENCE [LARGE SCALE GENOMIC DNA]</scope>
    <source>
        <strain evidence="5">cv. HL8</strain>
    </source>
</reference>
<feature type="non-terminal residue" evidence="4">
    <location>
        <position position="1"/>
    </location>
</feature>
<proteinExistence type="predicted"/>
<dbReference type="InterPro" id="IPR051462">
    <property type="entry name" value="CBS_domain-containing"/>
</dbReference>
<protein>
    <submittedName>
        <fullName evidence="4">Cbs domain-containing protein cbsx2</fullName>
    </submittedName>
</protein>
<evidence type="ECO:0000313" key="5">
    <source>
        <dbReference type="Proteomes" id="UP000237347"/>
    </source>
</evidence>
<sequence length="96" mass="10283">TFNEKLIGKVIGDLMTPAPLGKIVGDLMTLAPLVVRESTNLEDAASVLCEFVSLLLETKYRQLPVVDGDGKLVGIASRGKVVRAALQMKRASEKST</sequence>
<name>A0AAW0LAI3_QUESU</name>
<keyword evidence="5" id="KW-1185">Reference proteome</keyword>
<dbReference type="Pfam" id="PF00571">
    <property type="entry name" value="CBS"/>
    <property type="match status" value="1"/>
</dbReference>
<dbReference type="EMBL" id="PKMF04000123">
    <property type="protein sequence ID" value="KAK7848750.1"/>
    <property type="molecule type" value="Genomic_DNA"/>
</dbReference>
<evidence type="ECO:0000259" key="3">
    <source>
        <dbReference type="PROSITE" id="PS51371"/>
    </source>
</evidence>
<keyword evidence="1" id="KW-0677">Repeat</keyword>
<evidence type="ECO:0000313" key="4">
    <source>
        <dbReference type="EMBL" id="KAK7848750.1"/>
    </source>
</evidence>
<evidence type="ECO:0000256" key="2">
    <source>
        <dbReference type="PROSITE-ProRule" id="PRU00703"/>
    </source>
</evidence>
<dbReference type="AlphaFoldDB" id="A0AAW0LAI3"/>
<dbReference type="Proteomes" id="UP000237347">
    <property type="component" value="Unassembled WGS sequence"/>
</dbReference>
<dbReference type="SMART" id="SM00116">
    <property type="entry name" value="CBS"/>
    <property type="match status" value="1"/>
</dbReference>
<feature type="domain" description="CBS" evidence="3">
    <location>
        <begin position="28"/>
        <end position="92"/>
    </location>
</feature>
<dbReference type="PANTHER" id="PTHR48108:SF6">
    <property type="entry name" value="CBS DOMAIN-CONTAINING PROTEIN CBSX1, CHLOROPLASTIC"/>
    <property type="match status" value="1"/>
</dbReference>
<dbReference type="InterPro" id="IPR000644">
    <property type="entry name" value="CBS_dom"/>
</dbReference>
<comment type="caution">
    <text evidence="4">The sequence shown here is derived from an EMBL/GenBank/DDBJ whole genome shotgun (WGS) entry which is preliminary data.</text>
</comment>
<accession>A0AAW0LAI3</accession>
<dbReference type="SUPFAM" id="SSF54631">
    <property type="entry name" value="CBS-domain pair"/>
    <property type="match status" value="1"/>
</dbReference>
<dbReference type="PANTHER" id="PTHR48108">
    <property type="entry name" value="CBS DOMAIN-CONTAINING PROTEIN CBSX2, CHLOROPLASTIC"/>
    <property type="match status" value="1"/>
</dbReference>